<dbReference type="PANTHER" id="PTHR30616:SF2">
    <property type="entry name" value="PURINE NUCLEOSIDE PHOSPHORYLASE LACC1"/>
    <property type="match status" value="1"/>
</dbReference>
<dbReference type="OrthoDB" id="4279at2"/>
<comment type="catalytic activity">
    <reaction evidence="9">
        <text>adenosine + phosphate = alpha-D-ribose 1-phosphate + adenine</text>
        <dbReference type="Rhea" id="RHEA:27642"/>
        <dbReference type="ChEBI" id="CHEBI:16335"/>
        <dbReference type="ChEBI" id="CHEBI:16708"/>
        <dbReference type="ChEBI" id="CHEBI:43474"/>
        <dbReference type="ChEBI" id="CHEBI:57720"/>
        <dbReference type="EC" id="2.4.2.1"/>
    </reaction>
    <physiologicalReaction direction="left-to-right" evidence="9">
        <dbReference type="Rhea" id="RHEA:27643"/>
    </physiologicalReaction>
</comment>
<dbReference type="KEGG" id="atm:ANT_18460"/>
<dbReference type="FunCoup" id="E8N608">
    <property type="interactions" value="193"/>
</dbReference>
<keyword evidence="5" id="KW-0479">Metal-binding</keyword>
<evidence type="ECO:0000256" key="6">
    <source>
        <dbReference type="ARBA" id="ARBA00022801"/>
    </source>
</evidence>
<comment type="function">
    <text evidence="2">Purine nucleoside enzyme that catalyzes the phosphorolysis of adenosine and inosine nucleosides, yielding D-ribose 1-phosphate and the respective free bases, adenine and hypoxanthine. Also catalyzes the phosphorolysis of S-methyl-5'-thioadenosine into adenine and S-methyl-5-thio-alpha-D-ribose 1-phosphate. Also has adenosine deaminase activity.</text>
</comment>
<accession>E8N608</accession>
<evidence type="ECO:0000256" key="8">
    <source>
        <dbReference type="ARBA" id="ARBA00047989"/>
    </source>
</evidence>
<dbReference type="InterPro" id="IPR038371">
    <property type="entry name" value="Cu_polyphenol_OxRdtase_sf"/>
</dbReference>
<evidence type="ECO:0000256" key="2">
    <source>
        <dbReference type="ARBA" id="ARBA00003215"/>
    </source>
</evidence>
<sequence length="262" mass="28885">MRYVSSGEVRFLKADLLDTEPIFHGFFTRHGGVSPSPWASLNMATSVGDSRENVLENRARALRALTPEPRGIFDVWQVHSNRVVYTRQPRSLGEPHQQADAIITDNPEVVLLMMFADCVPILLFDPGHHAVGIAHAGWKGTVAKVARESVLSMKQAFGTKPEDLLAVIGPSICPEHYAVGSEVTHAVREAFGNDSSEVLLQENGVISLDLWRANQIILTQAGVLADHIQTVEICTAEHTRDWYSHRAEMGKTGRFAAMIGLR</sequence>
<dbReference type="GO" id="GO:0016787">
    <property type="term" value="F:hydrolase activity"/>
    <property type="evidence" value="ECO:0007669"/>
    <property type="project" value="UniProtKB-KW"/>
</dbReference>
<evidence type="ECO:0000256" key="3">
    <source>
        <dbReference type="ARBA" id="ARBA00007353"/>
    </source>
</evidence>
<dbReference type="InterPro" id="IPR011324">
    <property type="entry name" value="Cytotoxic_necrot_fac-like_cat"/>
</dbReference>
<dbReference type="GO" id="GO:0017061">
    <property type="term" value="F:S-methyl-5-thioadenosine phosphorylase activity"/>
    <property type="evidence" value="ECO:0007669"/>
    <property type="project" value="UniProtKB-EC"/>
</dbReference>
<organism evidence="12 13">
    <name type="scientific">Anaerolinea thermophila (strain DSM 14523 / JCM 11388 / NBRC 100420 / UNI-1)</name>
    <dbReference type="NCBI Taxonomy" id="926569"/>
    <lineage>
        <taxon>Bacteria</taxon>
        <taxon>Bacillati</taxon>
        <taxon>Chloroflexota</taxon>
        <taxon>Anaerolineae</taxon>
        <taxon>Anaerolineales</taxon>
        <taxon>Anaerolineaceae</taxon>
        <taxon>Anaerolinea</taxon>
    </lineage>
</organism>
<comment type="catalytic activity">
    <reaction evidence="10">
        <text>S-methyl-5'-thioadenosine + phosphate = 5-(methylsulfanyl)-alpha-D-ribose 1-phosphate + adenine</text>
        <dbReference type="Rhea" id="RHEA:11852"/>
        <dbReference type="ChEBI" id="CHEBI:16708"/>
        <dbReference type="ChEBI" id="CHEBI:17509"/>
        <dbReference type="ChEBI" id="CHEBI:43474"/>
        <dbReference type="ChEBI" id="CHEBI:58533"/>
        <dbReference type="EC" id="2.4.2.28"/>
    </reaction>
    <physiologicalReaction direction="left-to-right" evidence="10">
        <dbReference type="Rhea" id="RHEA:11853"/>
    </physiologicalReaction>
</comment>
<dbReference type="CDD" id="cd16833">
    <property type="entry name" value="YfiH"/>
    <property type="match status" value="1"/>
</dbReference>
<dbReference type="GO" id="GO:0005507">
    <property type="term" value="F:copper ion binding"/>
    <property type="evidence" value="ECO:0007669"/>
    <property type="project" value="TreeGrafter"/>
</dbReference>
<evidence type="ECO:0000256" key="4">
    <source>
        <dbReference type="ARBA" id="ARBA00022679"/>
    </source>
</evidence>
<dbReference type="SUPFAM" id="SSF64438">
    <property type="entry name" value="CNF1/YfiH-like putative cysteine hydrolases"/>
    <property type="match status" value="1"/>
</dbReference>
<name>E8N608_ANATU</name>
<dbReference type="InParanoid" id="E8N608"/>
<comment type="catalytic activity">
    <reaction evidence="1">
        <text>inosine + phosphate = alpha-D-ribose 1-phosphate + hypoxanthine</text>
        <dbReference type="Rhea" id="RHEA:27646"/>
        <dbReference type="ChEBI" id="CHEBI:17368"/>
        <dbReference type="ChEBI" id="CHEBI:17596"/>
        <dbReference type="ChEBI" id="CHEBI:43474"/>
        <dbReference type="ChEBI" id="CHEBI:57720"/>
        <dbReference type="EC" id="2.4.2.1"/>
    </reaction>
    <physiologicalReaction direction="left-to-right" evidence="1">
        <dbReference type="Rhea" id="RHEA:27647"/>
    </physiologicalReaction>
</comment>
<dbReference type="AlphaFoldDB" id="E8N608"/>
<evidence type="ECO:0000313" key="13">
    <source>
        <dbReference type="Proteomes" id="UP000008922"/>
    </source>
</evidence>
<dbReference type="InterPro" id="IPR003730">
    <property type="entry name" value="Cu_polyphenol_OxRdtase"/>
</dbReference>
<evidence type="ECO:0000256" key="5">
    <source>
        <dbReference type="ARBA" id="ARBA00022723"/>
    </source>
</evidence>
<evidence type="ECO:0000256" key="11">
    <source>
        <dbReference type="RuleBase" id="RU361274"/>
    </source>
</evidence>
<dbReference type="Gene3D" id="3.60.140.10">
    <property type="entry name" value="CNF1/YfiH-like putative cysteine hydrolases"/>
    <property type="match status" value="1"/>
</dbReference>
<keyword evidence="13" id="KW-1185">Reference proteome</keyword>
<proteinExistence type="inferred from homology"/>
<keyword evidence="7" id="KW-0862">Zinc</keyword>
<dbReference type="HOGENOM" id="CLU_065784_0_0_0"/>
<gene>
    <name evidence="12" type="ordered locus">ANT_18460</name>
</gene>
<dbReference type="Proteomes" id="UP000008922">
    <property type="component" value="Chromosome"/>
</dbReference>
<comment type="catalytic activity">
    <reaction evidence="8">
        <text>adenosine + H2O + H(+) = inosine + NH4(+)</text>
        <dbReference type="Rhea" id="RHEA:24408"/>
        <dbReference type="ChEBI" id="CHEBI:15377"/>
        <dbReference type="ChEBI" id="CHEBI:15378"/>
        <dbReference type="ChEBI" id="CHEBI:16335"/>
        <dbReference type="ChEBI" id="CHEBI:17596"/>
        <dbReference type="ChEBI" id="CHEBI:28938"/>
        <dbReference type="EC" id="3.5.4.4"/>
    </reaction>
    <physiologicalReaction direction="left-to-right" evidence="8">
        <dbReference type="Rhea" id="RHEA:24409"/>
    </physiologicalReaction>
</comment>
<keyword evidence="4" id="KW-0808">Transferase</keyword>
<evidence type="ECO:0000256" key="10">
    <source>
        <dbReference type="ARBA" id="ARBA00049893"/>
    </source>
</evidence>
<keyword evidence="6" id="KW-0378">Hydrolase</keyword>
<comment type="similarity">
    <text evidence="3 11">Belongs to the purine nucleoside phosphorylase YfiH/LACC1 family.</text>
</comment>
<dbReference type="eggNOG" id="COG1496">
    <property type="taxonomic scope" value="Bacteria"/>
</dbReference>
<dbReference type="STRING" id="926569.ANT_18460"/>
<evidence type="ECO:0000256" key="7">
    <source>
        <dbReference type="ARBA" id="ARBA00022833"/>
    </source>
</evidence>
<evidence type="ECO:0000256" key="1">
    <source>
        <dbReference type="ARBA" id="ARBA00000553"/>
    </source>
</evidence>
<dbReference type="PANTHER" id="PTHR30616">
    <property type="entry name" value="UNCHARACTERIZED PROTEIN YFIH"/>
    <property type="match status" value="1"/>
</dbReference>
<dbReference type="EMBL" id="AP012029">
    <property type="protein sequence ID" value="BAJ63872.1"/>
    <property type="molecule type" value="Genomic_DNA"/>
</dbReference>
<reference evidence="12 13" key="1">
    <citation type="submission" date="2010-12" db="EMBL/GenBank/DDBJ databases">
        <title>Whole genome sequence of Anaerolinea thermophila UNI-1.</title>
        <authorList>
            <person name="Narita-Yamada S."/>
            <person name="Kishi E."/>
            <person name="Watanabe Y."/>
            <person name="Takasaki K."/>
            <person name="Ankai A."/>
            <person name="Oguchi A."/>
            <person name="Fukui S."/>
            <person name="Takahashi M."/>
            <person name="Yashiro I."/>
            <person name="Hosoyama A."/>
            <person name="Sekiguchi Y."/>
            <person name="Hanada S."/>
            <person name="Fujita N."/>
        </authorList>
    </citation>
    <scope>NUCLEOTIDE SEQUENCE [LARGE SCALE GENOMIC DNA]</scope>
    <source>
        <strain evidence="13">DSM 14523 / JCM 11388 / NBRC 100420 / UNI-1</strain>
    </source>
</reference>
<evidence type="ECO:0000313" key="12">
    <source>
        <dbReference type="EMBL" id="BAJ63872.1"/>
    </source>
</evidence>
<dbReference type="NCBIfam" id="TIGR00726">
    <property type="entry name" value="peptidoglycan editing factor PgeF"/>
    <property type="match status" value="1"/>
</dbReference>
<protein>
    <recommendedName>
        <fullName evidence="11">Purine nucleoside phosphorylase</fullName>
    </recommendedName>
</protein>
<evidence type="ECO:0000256" key="9">
    <source>
        <dbReference type="ARBA" id="ARBA00048968"/>
    </source>
</evidence>
<dbReference type="Pfam" id="PF02578">
    <property type="entry name" value="Cu-oxidase_4"/>
    <property type="match status" value="1"/>
</dbReference>
<dbReference type="RefSeq" id="WP_013560249.1">
    <property type="nucleotide sequence ID" value="NC_014960.1"/>
</dbReference>